<dbReference type="InParanoid" id="M1E075"/>
<protein>
    <recommendedName>
        <fullName evidence="4">Integrase core domain containing protein</fullName>
    </recommendedName>
</protein>
<dbReference type="HOGENOM" id="CLU_1899920_0_0_1"/>
<evidence type="ECO:0008006" key="4">
    <source>
        <dbReference type="Google" id="ProtNLM"/>
    </source>
</evidence>
<evidence type="ECO:0000313" key="3">
    <source>
        <dbReference type="Proteomes" id="UP000011115"/>
    </source>
</evidence>
<name>M1E075_SOLTU</name>
<keyword evidence="3" id="KW-1185">Reference proteome</keyword>
<organism evidence="2 3">
    <name type="scientific">Solanum tuberosum</name>
    <name type="common">Potato</name>
    <dbReference type="NCBI Taxonomy" id="4113"/>
    <lineage>
        <taxon>Eukaryota</taxon>
        <taxon>Viridiplantae</taxon>
        <taxon>Streptophyta</taxon>
        <taxon>Embryophyta</taxon>
        <taxon>Tracheophyta</taxon>
        <taxon>Spermatophyta</taxon>
        <taxon>Magnoliopsida</taxon>
        <taxon>eudicotyledons</taxon>
        <taxon>Gunneridae</taxon>
        <taxon>Pentapetalae</taxon>
        <taxon>asterids</taxon>
        <taxon>lamiids</taxon>
        <taxon>Solanales</taxon>
        <taxon>Solanaceae</taxon>
        <taxon>Solanoideae</taxon>
        <taxon>Solaneae</taxon>
        <taxon>Solanum</taxon>
    </lineage>
</organism>
<reference evidence="3" key="1">
    <citation type="journal article" date="2011" name="Nature">
        <title>Genome sequence and analysis of the tuber crop potato.</title>
        <authorList>
            <consortium name="The Potato Genome Sequencing Consortium"/>
        </authorList>
    </citation>
    <scope>NUCLEOTIDE SEQUENCE [LARGE SCALE GENOMIC DNA]</scope>
    <source>
        <strain evidence="3">cv. DM1-3 516 R44</strain>
    </source>
</reference>
<proteinExistence type="predicted"/>
<dbReference type="Gramene" id="PGSC0003DMT400097246">
    <property type="protein sequence ID" value="PGSC0003DMT400097246"/>
    <property type="gene ID" value="PGSC0003DMG400046817"/>
</dbReference>
<feature type="region of interest" description="Disordered" evidence="1">
    <location>
        <begin position="63"/>
        <end position="108"/>
    </location>
</feature>
<dbReference type="EnsemblPlants" id="PGSC0003DMT400097246">
    <property type="protein sequence ID" value="PGSC0003DMT400097246"/>
    <property type="gene ID" value="PGSC0003DMG400046817"/>
</dbReference>
<dbReference type="AlphaFoldDB" id="M1E075"/>
<dbReference type="PaxDb" id="4113-PGSC0003DMT400097246"/>
<evidence type="ECO:0000313" key="2">
    <source>
        <dbReference type="EnsemblPlants" id="PGSC0003DMT400097246"/>
    </source>
</evidence>
<sequence>MLKLVLRGVQEEEKRRKVQGVRQDSGDLSRDFAKWRSCFHEELSKVVLLGGMLVHRIKSDRESAHFQPSFSKPEDDQPLQARQAEIRARVRQDPSKILEATPPPGDTVLAPAQTVVPAPPVQGPSPWLLKRLKL</sequence>
<accession>M1E075</accession>
<feature type="compositionally biased region" description="Basic and acidic residues" evidence="1">
    <location>
        <begin position="84"/>
        <end position="96"/>
    </location>
</feature>
<reference evidence="2" key="2">
    <citation type="submission" date="2015-06" db="UniProtKB">
        <authorList>
            <consortium name="EnsemblPlants"/>
        </authorList>
    </citation>
    <scope>IDENTIFICATION</scope>
    <source>
        <strain evidence="2">DM1-3 516 R44</strain>
    </source>
</reference>
<dbReference type="Proteomes" id="UP000011115">
    <property type="component" value="Unassembled WGS sequence"/>
</dbReference>
<evidence type="ECO:0000256" key="1">
    <source>
        <dbReference type="SAM" id="MobiDB-lite"/>
    </source>
</evidence>